<feature type="domain" description="G-protein coupled receptors family 1 profile" evidence="9">
    <location>
        <begin position="38"/>
        <end position="292"/>
    </location>
</feature>
<evidence type="ECO:0000313" key="10">
    <source>
        <dbReference type="EnsemblMetazoa" id="XP_020893435.1"/>
    </source>
</evidence>
<dbReference type="KEGG" id="epa:110232561"/>
<dbReference type="AlphaFoldDB" id="A0A913WSI2"/>
<dbReference type="SMART" id="SM01381">
    <property type="entry name" value="7TM_GPCR_Srsx"/>
    <property type="match status" value="1"/>
</dbReference>
<evidence type="ECO:0000313" key="11">
    <source>
        <dbReference type="Proteomes" id="UP000887567"/>
    </source>
</evidence>
<name>A0A913WSI2_EXADI</name>
<accession>A0A913WSI2</accession>
<evidence type="ECO:0000256" key="6">
    <source>
        <dbReference type="ARBA" id="ARBA00023170"/>
    </source>
</evidence>
<feature type="transmembrane region" description="Helical" evidence="8">
    <location>
        <begin position="276"/>
        <end position="295"/>
    </location>
</feature>
<keyword evidence="3 8" id="KW-1133">Transmembrane helix</keyword>
<keyword evidence="11" id="KW-1185">Reference proteome</keyword>
<dbReference type="PANTHER" id="PTHR45695:SF9">
    <property type="entry name" value="LEUCOKININ RECEPTOR"/>
    <property type="match status" value="1"/>
</dbReference>
<feature type="transmembrane region" description="Helical" evidence="8">
    <location>
        <begin position="104"/>
        <end position="122"/>
    </location>
</feature>
<dbReference type="InterPro" id="IPR017452">
    <property type="entry name" value="GPCR_Rhodpsn_7TM"/>
</dbReference>
<evidence type="ECO:0000256" key="3">
    <source>
        <dbReference type="ARBA" id="ARBA00022989"/>
    </source>
</evidence>
<keyword evidence="2 8" id="KW-0812">Transmembrane</keyword>
<evidence type="ECO:0000259" key="9">
    <source>
        <dbReference type="PROSITE" id="PS50262"/>
    </source>
</evidence>
<dbReference type="Pfam" id="PF00001">
    <property type="entry name" value="7tm_1"/>
    <property type="match status" value="1"/>
</dbReference>
<evidence type="ECO:0000256" key="2">
    <source>
        <dbReference type="ARBA" id="ARBA00022692"/>
    </source>
</evidence>
<dbReference type="EnsemblMetazoa" id="XM_021037776.2">
    <property type="protein sequence ID" value="XP_020893435.1"/>
    <property type="gene ID" value="LOC110232561"/>
</dbReference>
<dbReference type="CDD" id="cd00637">
    <property type="entry name" value="7tm_classA_rhodopsin-like"/>
    <property type="match status" value="1"/>
</dbReference>
<dbReference type="GeneID" id="110232561"/>
<feature type="transmembrane region" description="Helical" evidence="8">
    <location>
        <begin position="182"/>
        <end position="210"/>
    </location>
</feature>
<feature type="transmembrane region" description="Helical" evidence="8">
    <location>
        <begin position="26"/>
        <end position="46"/>
    </location>
</feature>
<dbReference type="InterPro" id="IPR000276">
    <property type="entry name" value="GPCR_Rhodpsn"/>
</dbReference>
<dbReference type="SUPFAM" id="SSF81321">
    <property type="entry name" value="Family A G protein-coupled receptor-like"/>
    <property type="match status" value="1"/>
</dbReference>
<keyword evidence="4" id="KW-0297">G-protein coupled receptor</keyword>
<dbReference type="Proteomes" id="UP000887567">
    <property type="component" value="Unplaced"/>
</dbReference>
<evidence type="ECO:0000256" key="1">
    <source>
        <dbReference type="ARBA" id="ARBA00004141"/>
    </source>
</evidence>
<evidence type="ECO:0000256" key="7">
    <source>
        <dbReference type="ARBA" id="ARBA00023224"/>
    </source>
</evidence>
<proteinExistence type="predicted"/>
<comment type="subcellular location">
    <subcellularLocation>
        <location evidence="1">Membrane</location>
        <topology evidence="1">Multi-pass membrane protein</topology>
    </subcellularLocation>
</comment>
<dbReference type="PRINTS" id="PR00237">
    <property type="entry name" value="GPCRRHODOPSN"/>
</dbReference>
<protein>
    <recommendedName>
        <fullName evidence="9">G-protein coupled receptors family 1 profile domain-containing protein</fullName>
    </recommendedName>
</protein>
<keyword evidence="7" id="KW-0807">Transducer</keyword>
<evidence type="ECO:0000256" key="5">
    <source>
        <dbReference type="ARBA" id="ARBA00023136"/>
    </source>
</evidence>
<sequence>MNVSLNESSLYGRGEIRVSHKVVKTLAYSFLFVLSILGNSFIVWAISKDSRLRTNTNFLVTNIAISDILFALVNFPQSIVAIIFDRRWMLDGIGGLIPCKLIPFISDVSSAVSLYSCVFIAIDRYYAVAYPLRGGFSRSRMKYIVPGIWIASSVVISPYLYYFKLIHGISVVRCIWEPPYTYLMSVIGYSFGITAPVITIMYVMIVYKLWTHTIPGERTESFKRREKQNRNVFKLSVAIVMPLYMTELALVIAVFLKMFGNLASLSSGDVEDLMFAVVYLKHTSVAYNFFVYLRFNEVYRENFRKLMSRCFCSCFHFKAALPRTHYSFDMNSFDHPTPSVQTLNFLDLSH</sequence>
<feature type="transmembrane region" description="Helical" evidence="8">
    <location>
        <begin position="58"/>
        <end position="84"/>
    </location>
</feature>
<reference evidence="10" key="1">
    <citation type="submission" date="2022-11" db="UniProtKB">
        <authorList>
            <consortium name="EnsemblMetazoa"/>
        </authorList>
    </citation>
    <scope>IDENTIFICATION</scope>
</reference>
<dbReference type="GO" id="GO:0005886">
    <property type="term" value="C:plasma membrane"/>
    <property type="evidence" value="ECO:0007669"/>
    <property type="project" value="TreeGrafter"/>
</dbReference>
<dbReference type="Gene3D" id="1.20.1070.10">
    <property type="entry name" value="Rhodopsin 7-helix transmembrane proteins"/>
    <property type="match status" value="1"/>
</dbReference>
<dbReference type="GO" id="GO:0004930">
    <property type="term" value="F:G protein-coupled receptor activity"/>
    <property type="evidence" value="ECO:0007669"/>
    <property type="project" value="UniProtKB-KW"/>
</dbReference>
<organism evidence="10 11">
    <name type="scientific">Exaiptasia diaphana</name>
    <name type="common">Tropical sea anemone</name>
    <name type="synonym">Aiptasia pulchella</name>
    <dbReference type="NCBI Taxonomy" id="2652724"/>
    <lineage>
        <taxon>Eukaryota</taxon>
        <taxon>Metazoa</taxon>
        <taxon>Cnidaria</taxon>
        <taxon>Anthozoa</taxon>
        <taxon>Hexacorallia</taxon>
        <taxon>Actiniaria</taxon>
        <taxon>Aiptasiidae</taxon>
        <taxon>Exaiptasia</taxon>
    </lineage>
</organism>
<dbReference type="OrthoDB" id="9445642at2759"/>
<dbReference type="PANTHER" id="PTHR45695">
    <property type="entry name" value="LEUCOKININ RECEPTOR-RELATED"/>
    <property type="match status" value="1"/>
</dbReference>
<feature type="transmembrane region" description="Helical" evidence="8">
    <location>
        <begin position="143"/>
        <end position="162"/>
    </location>
</feature>
<dbReference type="RefSeq" id="XP_020893435.1">
    <property type="nucleotide sequence ID" value="XM_021037776.2"/>
</dbReference>
<keyword evidence="5 8" id="KW-0472">Membrane</keyword>
<dbReference type="PROSITE" id="PS50262">
    <property type="entry name" value="G_PROTEIN_RECEP_F1_2"/>
    <property type="match status" value="1"/>
</dbReference>
<feature type="transmembrane region" description="Helical" evidence="8">
    <location>
        <begin position="231"/>
        <end position="256"/>
    </location>
</feature>
<evidence type="ECO:0000256" key="4">
    <source>
        <dbReference type="ARBA" id="ARBA00023040"/>
    </source>
</evidence>
<evidence type="ECO:0000256" key="8">
    <source>
        <dbReference type="SAM" id="Phobius"/>
    </source>
</evidence>
<keyword evidence="6" id="KW-0675">Receptor</keyword>
<dbReference type="OMA" id="IWIASSV"/>